<dbReference type="AlphaFoldDB" id="A0A843UGJ7"/>
<dbReference type="EMBL" id="NMUH01000541">
    <property type="protein sequence ID" value="MQL81020.1"/>
    <property type="molecule type" value="Genomic_DNA"/>
</dbReference>
<dbReference type="Proteomes" id="UP000652761">
    <property type="component" value="Unassembled WGS sequence"/>
</dbReference>
<feature type="non-terminal residue" evidence="2">
    <location>
        <position position="1"/>
    </location>
</feature>
<protein>
    <submittedName>
        <fullName evidence="2">Uncharacterized protein</fullName>
    </submittedName>
</protein>
<organism evidence="2 3">
    <name type="scientific">Colocasia esculenta</name>
    <name type="common">Wild taro</name>
    <name type="synonym">Arum esculentum</name>
    <dbReference type="NCBI Taxonomy" id="4460"/>
    <lineage>
        <taxon>Eukaryota</taxon>
        <taxon>Viridiplantae</taxon>
        <taxon>Streptophyta</taxon>
        <taxon>Embryophyta</taxon>
        <taxon>Tracheophyta</taxon>
        <taxon>Spermatophyta</taxon>
        <taxon>Magnoliopsida</taxon>
        <taxon>Liliopsida</taxon>
        <taxon>Araceae</taxon>
        <taxon>Aroideae</taxon>
        <taxon>Colocasieae</taxon>
        <taxon>Colocasia</taxon>
    </lineage>
</organism>
<feature type="non-terminal residue" evidence="2">
    <location>
        <position position="67"/>
    </location>
</feature>
<keyword evidence="3" id="KW-1185">Reference proteome</keyword>
<proteinExistence type="predicted"/>
<comment type="caution">
    <text evidence="2">The sequence shown here is derived from an EMBL/GenBank/DDBJ whole genome shotgun (WGS) entry which is preliminary data.</text>
</comment>
<accession>A0A843UGJ7</accession>
<gene>
    <name evidence="2" type="ORF">Taro_013483</name>
</gene>
<feature type="transmembrane region" description="Helical" evidence="1">
    <location>
        <begin position="41"/>
        <end position="64"/>
    </location>
</feature>
<sequence>VVVGGSSLGLPISISYKPDSKSISIFRQFGLHLFSTTSRNVLFFIFLLSTNYYKGFFIFQYIMIEVN</sequence>
<keyword evidence="1" id="KW-1133">Transmembrane helix</keyword>
<evidence type="ECO:0000256" key="1">
    <source>
        <dbReference type="SAM" id="Phobius"/>
    </source>
</evidence>
<keyword evidence="1" id="KW-0472">Membrane</keyword>
<reference evidence="2" key="1">
    <citation type="submission" date="2017-07" db="EMBL/GenBank/DDBJ databases">
        <title>Taro Niue Genome Assembly and Annotation.</title>
        <authorList>
            <person name="Atibalentja N."/>
            <person name="Keating K."/>
            <person name="Fields C.J."/>
        </authorList>
    </citation>
    <scope>NUCLEOTIDE SEQUENCE</scope>
    <source>
        <strain evidence="2">Niue_2</strain>
        <tissue evidence="2">Leaf</tissue>
    </source>
</reference>
<keyword evidence="1" id="KW-0812">Transmembrane</keyword>
<name>A0A843UGJ7_COLES</name>
<evidence type="ECO:0000313" key="2">
    <source>
        <dbReference type="EMBL" id="MQL81020.1"/>
    </source>
</evidence>
<evidence type="ECO:0000313" key="3">
    <source>
        <dbReference type="Proteomes" id="UP000652761"/>
    </source>
</evidence>